<accession>A0A4P7W5H4</accession>
<dbReference type="Proteomes" id="UP000297149">
    <property type="component" value="Chromosome"/>
</dbReference>
<evidence type="ECO:0000313" key="2">
    <source>
        <dbReference type="EMBL" id="QCD43311.1"/>
    </source>
</evidence>
<organism evidence="2 3">
    <name type="scientific">Duncaniella dubosii</name>
    <dbReference type="NCBI Taxonomy" id="2518971"/>
    <lineage>
        <taxon>Bacteria</taxon>
        <taxon>Pseudomonadati</taxon>
        <taxon>Bacteroidota</taxon>
        <taxon>Bacteroidia</taxon>
        <taxon>Bacteroidales</taxon>
        <taxon>Muribaculaceae</taxon>
        <taxon>Duncaniella</taxon>
    </lineage>
</organism>
<feature type="chain" id="PRO_5020577119" evidence="1">
    <location>
        <begin position="31"/>
        <end position="346"/>
    </location>
</feature>
<dbReference type="AlphaFoldDB" id="A0A4P7W5H4"/>
<protein>
    <submittedName>
        <fullName evidence="2">Type IX secretion system protein PorQ</fullName>
    </submittedName>
</protein>
<sequence>MTISRLLHSTVRLSLLSVAFGAFSPIDAWSQESSTAYNFLNLPSSTLTYGLGGINITSIEDDINSIDQNPSLLGPEVEMQLGVNYMRYIGESNFAGVKFGRRAGEHGAWMAGVQYFGYGTIKGADVNGILTGDFSPKDMVLSATYSHDISDYWRGGATLKYIYSSYDSYTAMAIATDLGVNYYDPERNVSFSAVIANLGGQVKRFDRRYDRLPVDIRLGISKSFGSLPVIWSVTAWNLTKWHLPFYDNGDGSTSSTPVIKDKFGSNLMRHLVFAADFVPSEKFHIGIGYNYKTRTDMSTYKRSFLSGFSACAGLNIRNFGVGIALSQPHNGATTIMLNLSTKLYEF</sequence>
<reference evidence="3" key="1">
    <citation type="submission" date="2019-02" db="EMBL/GenBank/DDBJ databases">
        <title>Isolation and identification of novel species under the genus Muribaculum.</title>
        <authorList>
            <person name="Miyake S."/>
            <person name="Ding Y."/>
            <person name="Low A."/>
            <person name="Soh M."/>
            <person name="Seedorf H."/>
        </authorList>
    </citation>
    <scope>NUCLEOTIDE SEQUENCE [LARGE SCALE GENOMIC DNA]</scope>
    <source>
        <strain evidence="3">H5</strain>
    </source>
</reference>
<dbReference type="NCBIfam" id="NF033709">
    <property type="entry name" value="PorV_fam"/>
    <property type="match status" value="1"/>
</dbReference>
<dbReference type="RefSeq" id="WP_136416645.1">
    <property type="nucleotide sequence ID" value="NZ_CP039396.1"/>
</dbReference>
<dbReference type="EMBL" id="CP039396">
    <property type="protein sequence ID" value="QCD43311.1"/>
    <property type="molecule type" value="Genomic_DNA"/>
</dbReference>
<evidence type="ECO:0000256" key="1">
    <source>
        <dbReference type="SAM" id="SignalP"/>
    </source>
</evidence>
<gene>
    <name evidence="2" type="primary">porQ</name>
    <name evidence="2" type="ORF">E7747_14155</name>
</gene>
<feature type="signal peptide" evidence="1">
    <location>
        <begin position="1"/>
        <end position="30"/>
    </location>
</feature>
<name>A0A4P7W5H4_9BACT</name>
<evidence type="ECO:0000313" key="3">
    <source>
        <dbReference type="Proteomes" id="UP000297149"/>
    </source>
</evidence>
<keyword evidence="3" id="KW-1185">Reference proteome</keyword>
<dbReference type="KEGG" id="ddb:E7747_14155"/>
<keyword evidence="1" id="KW-0732">Signal</keyword>
<proteinExistence type="predicted"/>
<dbReference type="NCBIfam" id="NF033711">
    <property type="entry name" value="T9SS_PorQ"/>
    <property type="match status" value="1"/>
</dbReference>